<keyword evidence="3" id="KW-1185">Reference proteome</keyword>
<dbReference type="EMBL" id="JAUEMJ010000010">
    <property type="protein sequence ID" value="MDN3242997.1"/>
    <property type="molecule type" value="Genomic_DNA"/>
</dbReference>
<feature type="region of interest" description="Disordered" evidence="1">
    <location>
        <begin position="33"/>
        <end position="54"/>
    </location>
</feature>
<accession>A0ABT7YWJ1</accession>
<dbReference type="Proteomes" id="UP001171902">
    <property type="component" value="Unassembled WGS sequence"/>
</dbReference>
<reference evidence="2" key="1">
    <citation type="submission" date="2023-06" db="EMBL/GenBank/DDBJ databases">
        <title>Gycomyces niveus sp.nov., a novel actinomycete isolated from soil in Shouguang.</title>
        <authorList>
            <person name="Yang X."/>
            <person name="Zhao J."/>
        </authorList>
    </citation>
    <scope>NUCLEOTIDE SEQUENCE</scope>
    <source>
        <strain evidence="2">NEAU C2</strain>
    </source>
</reference>
<feature type="compositionally biased region" description="Polar residues" evidence="1">
    <location>
        <begin position="33"/>
        <end position="47"/>
    </location>
</feature>
<evidence type="ECO:0000256" key="1">
    <source>
        <dbReference type="SAM" id="MobiDB-lite"/>
    </source>
</evidence>
<comment type="caution">
    <text evidence="2">The sequence shown here is derived from an EMBL/GenBank/DDBJ whole genome shotgun (WGS) entry which is preliminary data.</text>
</comment>
<gene>
    <name evidence="2" type="ORF">QWI33_24965</name>
</gene>
<organism evidence="2 3">
    <name type="scientific">Glycomyces tritici</name>
    <dbReference type="NCBI Taxonomy" id="2665176"/>
    <lineage>
        <taxon>Bacteria</taxon>
        <taxon>Bacillati</taxon>
        <taxon>Actinomycetota</taxon>
        <taxon>Actinomycetes</taxon>
        <taxon>Glycomycetales</taxon>
        <taxon>Glycomycetaceae</taxon>
        <taxon>Glycomyces</taxon>
    </lineage>
</organism>
<evidence type="ECO:0000313" key="2">
    <source>
        <dbReference type="EMBL" id="MDN3242997.1"/>
    </source>
</evidence>
<feature type="region of interest" description="Disordered" evidence="1">
    <location>
        <begin position="220"/>
        <end position="264"/>
    </location>
</feature>
<name>A0ABT7YWJ1_9ACTN</name>
<evidence type="ECO:0000313" key="3">
    <source>
        <dbReference type="Proteomes" id="UP001171902"/>
    </source>
</evidence>
<protein>
    <submittedName>
        <fullName evidence="2">Uncharacterized protein</fullName>
    </submittedName>
</protein>
<sequence length="264" mass="28749">MRLLTTCVPNSRFRAMRDDLFGPGGRRSVCWNSAQSSDRARSATPNGSGRYPPVNPIHCTEVMTLLDADSGYTASYDASENLYSVTNSSTGVTTQMTEESFDEFISKMDTTIQDLGLFRDRVLGGTVVTIKESWNQDYLSMGAMQEVDAQNLKLGGFDDALELQEAYRTVFYPSRAEQLDRVVHGLDTGRVVSQDIKESYLENDGNVSADVVNIQSEFDSSSGHITAGDVDEARSENQRGGDAPAGDESGTGADPGTEEQPRVL</sequence>
<proteinExistence type="predicted"/>
<dbReference type="RefSeq" id="WP_289959562.1">
    <property type="nucleotide sequence ID" value="NZ_JAUEMJ010000010.1"/>
</dbReference>